<sequence>MEGAIACFYKNFLKISKTYNTNMLFFKMYGNTHKEAAQARQDFTIYQDEKRTWKNSWKAISKSREP</sequence>
<keyword evidence="2" id="KW-1185">Reference proteome</keyword>
<dbReference type="AlphaFoldDB" id="A0A4Y3TN30"/>
<dbReference type="Proteomes" id="UP000317617">
    <property type="component" value="Unassembled WGS sequence"/>
</dbReference>
<gene>
    <name evidence="1" type="ORF">AOR01nite_17390</name>
</gene>
<comment type="caution">
    <text evidence="1">The sequence shown here is derived from an EMBL/GenBank/DDBJ whole genome shotgun (WGS) entry which is preliminary data.</text>
</comment>
<proteinExistence type="predicted"/>
<name>A0A4Y3TN30_9PROT</name>
<dbReference type="EMBL" id="BJMU01000008">
    <property type="protein sequence ID" value="GEB83262.1"/>
    <property type="molecule type" value="Genomic_DNA"/>
</dbReference>
<evidence type="ECO:0000313" key="1">
    <source>
        <dbReference type="EMBL" id="GEB83262.1"/>
    </source>
</evidence>
<accession>A0A4Y3TN30</accession>
<dbReference type="STRING" id="104099.AD949_09335"/>
<dbReference type="RefSeq" id="WP_048835761.1">
    <property type="nucleotide sequence ID" value="NZ_BJMU01000008.1"/>
</dbReference>
<reference evidence="1 2" key="1">
    <citation type="submission" date="2019-06" db="EMBL/GenBank/DDBJ databases">
        <title>Whole genome shotgun sequence of Acetobacter orleanensis NBRC 13752.</title>
        <authorList>
            <person name="Hosoyama A."/>
            <person name="Uohara A."/>
            <person name="Ohji S."/>
            <person name="Ichikawa N."/>
        </authorList>
    </citation>
    <scope>NUCLEOTIDE SEQUENCE [LARGE SCALE GENOMIC DNA]</scope>
    <source>
        <strain evidence="1 2">NBRC 13752</strain>
    </source>
</reference>
<evidence type="ECO:0000313" key="2">
    <source>
        <dbReference type="Proteomes" id="UP000317617"/>
    </source>
</evidence>
<organism evidence="1 2">
    <name type="scientific">Acetobacter orleanensis</name>
    <dbReference type="NCBI Taxonomy" id="104099"/>
    <lineage>
        <taxon>Bacteria</taxon>
        <taxon>Pseudomonadati</taxon>
        <taxon>Pseudomonadota</taxon>
        <taxon>Alphaproteobacteria</taxon>
        <taxon>Acetobacterales</taxon>
        <taxon>Acetobacteraceae</taxon>
        <taxon>Acetobacter</taxon>
    </lineage>
</organism>
<protein>
    <submittedName>
        <fullName evidence="1">Uncharacterized protein</fullName>
    </submittedName>
</protein>